<evidence type="ECO:0000256" key="6">
    <source>
        <dbReference type="SAM" id="MobiDB-lite"/>
    </source>
</evidence>
<feature type="compositionally biased region" description="Polar residues" evidence="6">
    <location>
        <begin position="415"/>
        <end position="424"/>
    </location>
</feature>
<dbReference type="EMBL" id="EQ973777">
    <property type="protein sequence ID" value="EEF49735.1"/>
    <property type="molecule type" value="Genomic_DNA"/>
</dbReference>
<dbReference type="InParanoid" id="B9REW4"/>
<evidence type="ECO:0000313" key="7">
    <source>
        <dbReference type="EMBL" id="EEF49735.1"/>
    </source>
</evidence>
<accession>B9REW4</accession>
<gene>
    <name evidence="7" type="ORF">RCOM_1429280</name>
</gene>
<dbReference type="PANTHER" id="PTHR31791:SF32">
    <property type="entry name" value="FRIGIDA-LIKE PROTEIN"/>
    <property type="match status" value="1"/>
</dbReference>
<keyword evidence="3 5" id="KW-0221">Differentiation</keyword>
<proteinExistence type="inferred from homology"/>
<name>B9REW4_RICCO</name>
<dbReference type="PANTHER" id="PTHR31791">
    <property type="entry name" value="FRIGIDA-LIKE PROTEIN 3-RELATED"/>
    <property type="match status" value="1"/>
</dbReference>
<dbReference type="InterPro" id="IPR012474">
    <property type="entry name" value="Frigida"/>
</dbReference>
<protein>
    <recommendedName>
        <fullName evidence="5">FRIGIDA-like protein</fullName>
    </recommendedName>
</protein>
<evidence type="ECO:0000256" key="4">
    <source>
        <dbReference type="ARBA" id="ARBA00023089"/>
    </source>
</evidence>
<dbReference type="KEGG" id="rcu:8288460"/>
<comment type="similarity">
    <text evidence="1 5">Belongs to the Frigida family.</text>
</comment>
<organism evidence="7 8">
    <name type="scientific">Ricinus communis</name>
    <name type="common">Castor bean</name>
    <dbReference type="NCBI Taxonomy" id="3988"/>
    <lineage>
        <taxon>Eukaryota</taxon>
        <taxon>Viridiplantae</taxon>
        <taxon>Streptophyta</taxon>
        <taxon>Embryophyta</taxon>
        <taxon>Tracheophyta</taxon>
        <taxon>Spermatophyta</taxon>
        <taxon>Magnoliopsida</taxon>
        <taxon>eudicotyledons</taxon>
        <taxon>Gunneridae</taxon>
        <taxon>Pentapetalae</taxon>
        <taxon>rosids</taxon>
        <taxon>fabids</taxon>
        <taxon>Malpighiales</taxon>
        <taxon>Euphorbiaceae</taxon>
        <taxon>Acalyphoideae</taxon>
        <taxon>Acalypheae</taxon>
        <taxon>Ricinus</taxon>
    </lineage>
</organism>
<dbReference type="GO" id="GO:0009908">
    <property type="term" value="P:flower development"/>
    <property type="evidence" value="ECO:0007669"/>
    <property type="project" value="UniProtKB-KW"/>
</dbReference>
<feature type="region of interest" description="Disordered" evidence="6">
    <location>
        <begin position="1"/>
        <end position="32"/>
    </location>
</feature>
<feature type="compositionally biased region" description="Polar residues" evidence="6">
    <location>
        <begin position="95"/>
        <end position="108"/>
    </location>
</feature>
<feature type="region of interest" description="Disordered" evidence="6">
    <location>
        <begin position="400"/>
        <end position="424"/>
    </location>
</feature>
<evidence type="ECO:0000256" key="2">
    <source>
        <dbReference type="ARBA" id="ARBA00022473"/>
    </source>
</evidence>
<dbReference type="AlphaFoldDB" id="B9REW4"/>
<dbReference type="OrthoDB" id="1166041at2759"/>
<dbReference type="STRING" id="3988.B9REW4"/>
<keyword evidence="2 5" id="KW-0217">Developmental protein</keyword>
<evidence type="ECO:0000256" key="1">
    <source>
        <dbReference type="ARBA" id="ARBA00008956"/>
    </source>
</evidence>
<dbReference type="eggNOG" id="ENOG502QUGR">
    <property type="taxonomic scope" value="Eukaryota"/>
</dbReference>
<feature type="compositionally biased region" description="Polar residues" evidence="6">
    <location>
        <begin position="1"/>
        <end position="18"/>
    </location>
</feature>
<keyword evidence="4 5" id="KW-0287">Flowering</keyword>
<reference evidence="8" key="1">
    <citation type="journal article" date="2010" name="Nat. Biotechnol.">
        <title>Draft genome sequence of the oilseed species Ricinus communis.</title>
        <authorList>
            <person name="Chan A.P."/>
            <person name="Crabtree J."/>
            <person name="Zhao Q."/>
            <person name="Lorenzi H."/>
            <person name="Orvis J."/>
            <person name="Puiu D."/>
            <person name="Melake-Berhan A."/>
            <person name="Jones K.M."/>
            <person name="Redman J."/>
            <person name="Chen G."/>
            <person name="Cahoon E.B."/>
            <person name="Gedil M."/>
            <person name="Stanke M."/>
            <person name="Haas B.J."/>
            <person name="Wortman J.R."/>
            <person name="Fraser-Liggett C.M."/>
            <person name="Ravel J."/>
            <person name="Rabinowicz P.D."/>
        </authorList>
    </citation>
    <scope>NUCLEOTIDE SEQUENCE [LARGE SCALE GENOMIC DNA]</scope>
    <source>
        <strain evidence="8">cv. Hale</strain>
    </source>
</reference>
<sequence>MDLNPISTSLDSSLTMPSSIDHKPQQPQQLNPQNLRKTFRNLKNYTSTLANFVLQWQDLEDHFLYIKTQLQHLEEATHKSNTQQSFPSPIKENGDTITKPSIQSQNENTESKIHNLETKAFQIEFLDSLNNEGTIEPPKNSSLPIDNGKSLLSYFNEHVKEHHVLRSAIFEAFKNMPNPGKLVLQALRFFYPCNSSKLELGVDLNVTRNSCVVFLEELNRVGCSMGNQERDAAIEMALEWKAKMKNSLELLGFLMLVAVFGIVEEFDKDETFKYFGNVVQREQAPVLFRAFGFADKAHDFIQKLIDKNKRLEAVPFIYEFELVGEFPPVPLLRAHAEYAEECYTKICNKGNNSLNALDNATGTQLAALRGILKLIQKYKLQTQYSQKIIRKRILQLKKHKSEKKPAKTSLDPVVQPQQQSGNKRTALHNGQLNQHHTSKRLQMVVPTSSSTVFDSINTTISSKPQSYYQEAGLHRNEDTEYFPLQSGNATSPINVTSASFNTFLTSYPIAGQGAQHLSPSPGYNFLESSTFTVHNNSTGHFHTVGSALRTLPISSIGGQYGSGSCIPVSAHHFASTVGPYSSIPSTSFGPHMDLLDLIHHTNITNGDPGQLGSAGFPSSDWHSR</sequence>
<dbReference type="Proteomes" id="UP000008311">
    <property type="component" value="Unassembled WGS sequence"/>
</dbReference>
<dbReference type="GO" id="GO:0030154">
    <property type="term" value="P:cell differentiation"/>
    <property type="evidence" value="ECO:0007669"/>
    <property type="project" value="UniProtKB-KW"/>
</dbReference>
<evidence type="ECO:0000313" key="8">
    <source>
        <dbReference type="Proteomes" id="UP000008311"/>
    </source>
</evidence>
<dbReference type="Pfam" id="PF07899">
    <property type="entry name" value="Frigida"/>
    <property type="match status" value="1"/>
</dbReference>
<feature type="region of interest" description="Disordered" evidence="6">
    <location>
        <begin position="76"/>
        <end position="109"/>
    </location>
</feature>
<evidence type="ECO:0000256" key="3">
    <source>
        <dbReference type="ARBA" id="ARBA00022782"/>
    </source>
</evidence>
<evidence type="ECO:0000256" key="5">
    <source>
        <dbReference type="RuleBase" id="RU364012"/>
    </source>
</evidence>
<keyword evidence="8" id="KW-1185">Reference proteome</keyword>